<feature type="compositionally biased region" description="Basic and acidic residues" evidence="1">
    <location>
        <begin position="22"/>
        <end position="34"/>
    </location>
</feature>
<reference evidence="2 3" key="1">
    <citation type="submission" date="2023-06" db="EMBL/GenBank/DDBJ databases">
        <title>Black Yeasts Isolated from many extreme environments.</title>
        <authorList>
            <person name="Coleine C."/>
            <person name="Stajich J.E."/>
            <person name="Selbmann L."/>
        </authorList>
    </citation>
    <scope>NUCLEOTIDE SEQUENCE [LARGE SCALE GENOMIC DNA]</scope>
    <source>
        <strain evidence="2 3">CCFEE 5887</strain>
    </source>
</reference>
<sequence length="215" mass="23884">MNGDKEQQQPIVIHPRLKLALDHPDHPWNERGYRPDLAASPQTTFEDPGGEIAYQRAFQRVAAMNPATYTAWRDTHLFSPRTGATQANYSRHTTTQTTSQPQSLSNGSTSGGPPQQQENLPSPGYNEDLPIPHHRNTITTNGDGHSKTSSGSSTPLLHIVREQQRSPRPIRTMAEQQSRPQPFAHTQDVAMTDVLPMTLEPKFNAAPPGPDKLFR</sequence>
<evidence type="ECO:0000313" key="3">
    <source>
        <dbReference type="Proteomes" id="UP001345827"/>
    </source>
</evidence>
<feature type="region of interest" description="Disordered" evidence="1">
    <location>
        <begin position="86"/>
        <end position="185"/>
    </location>
</feature>
<feature type="compositionally biased region" description="Polar residues" evidence="1">
    <location>
        <begin position="137"/>
        <end position="155"/>
    </location>
</feature>
<proteinExistence type="predicted"/>
<comment type="caution">
    <text evidence="2">The sequence shown here is derived from an EMBL/GenBank/DDBJ whole genome shotgun (WGS) entry which is preliminary data.</text>
</comment>
<feature type="compositionally biased region" description="Polar residues" evidence="1">
    <location>
        <begin position="106"/>
        <end position="120"/>
    </location>
</feature>
<dbReference type="EMBL" id="JAXLQG010000018">
    <property type="protein sequence ID" value="KAK5531007.1"/>
    <property type="molecule type" value="Genomic_DNA"/>
</dbReference>
<organism evidence="2 3">
    <name type="scientific">Vermiconidia calcicola</name>
    <dbReference type="NCBI Taxonomy" id="1690605"/>
    <lineage>
        <taxon>Eukaryota</taxon>
        <taxon>Fungi</taxon>
        <taxon>Dikarya</taxon>
        <taxon>Ascomycota</taxon>
        <taxon>Pezizomycotina</taxon>
        <taxon>Dothideomycetes</taxon>
        <taxon>Dothideomycetidae</taxon>
        <taxon>Mycosphaerellales</taxon>
        <taxon>Extremaceae</taxon>
        <taxon>Vermiconidia</taxon>
    </lineage>
</organism>
<protein>
    <submittedName>
        <fullName evidence="2">Uncharacterized protein</fullName>
    </submittedName>
</protein>
<accession>A0AAV9PWU2</accession>
<feature type="compositionally biased region" description="Low complexity" evidence="1">
    <location>
        <begin position="93"/>
        <end position="105"/>
    </location>
</feature>
<name>A0AAV9PWU2_9PEZI</name>
<feature type="region of interest" description="Disordered" evidence="1">
    <location>
        <begin position="22"/>
        <end position="48"/>
    </location>
</feature>
<evidence type="ECO:0000256" key="1">
    <source>
        <dbReference type="SAM" id="MobiDB-lite"/>
    </source>
</evidence>
<dbReference type="AlphaFoldDB" id="A0AAV9PWU2"/>
<dbReference type="Proteomes" id="UP001345827">
    <property type="component" value="Unassembled WGS sequence"/>
</dbReference>
<evidence type="ECO:0000313" key="2">
    <source>
        <dbReference type="EMBL" id="KAK5531007.1"/>
    </source>
</evidence>
<gene>
    <name evidence="2" type="ORF">LTR25_008864</name>
</gene>
<keyword evidence="3" id="KW-1185">Reference proteome</keyword>